<keyword evidence="1" id="KW-0812">Transmembrane</keyword>
<keyword evidence="3" id="KW-1185">Reference proteome</keyword>
<proteinExistence type="predicted"/>
<reference evidence="2 3" key="1">
    <citation type="submission" date="2016-06" db="EMBL/GenBank/DDBJ databases">
        <title>Respiratory ammonification of nitrate coupled to the oxidation of elemental sulfur in deep-sea autotrophic thermophilic bacteria.</title>
        <authorList>
            <person name="Slobodkina G.B."/>
            <person name="Mardanov A.V."/>
            <person name="Ravin N.V."/>
            <person name="Frolova A.A."/>
            <person name="Viryasiv M.B."/>
            <person name="Chernyh N.A."/>
            <person name="Bonch-Osmolovskaya E.A."/>
            <person name="Slobodkin A.I."/>
        </authorList>
    </citation>
    <scope>NUCLEOTIDE SEQUENCE [LARGE SCALE GENOMIC DNA]</scope>
    <source>
        <strain evidence="2 3">S69</strain>
    </source>
</reference>
<evidence type="ECO:0000313" key="3">
    <source>
        <dbReference type="Proteomes" id="UP000093080"/>
    </source>
</evidence>
<feature type="transmembrane region" description="Helical" evidence="1">
    <location>
        <begin position="16"/>
        <end position="38"/>
    </location>
</feature>
<organism evidence="2 3">
    <name type="scientific">Dissulfuribacter thermophilus</name>
    <dbReference type="NCBI Taxonomy" id="1156395"/>
    <lineage>
        <taxon>Bacteria</taxon>
        <taxon>Pseudomonadati</taxon>
        <taxon>Thermodesulfobacteriota</taxon>
        <taxon>Dissulfuribacteria</taxon>
        <taxon>Dissulfuribacterales</taxon>
        <taxon>Dissulfuribacteraceae</taxon>
        <taxon>Dissulfuribacter</taxon>
    </lineage>
</organism>
<gene>
    <name evidence="2" type="ORF">DBT_2334</name>
</gene>
<protein>
    <submittedName>
        <fullName evidence="2">Uncharacterized protein</fullName>
    </submittedName>
</protein>
<sequence>MGRFFDAYDWNDRIKISSFVVSSVFGIYLWGNLSFYCAKRRSE</sequence>
<keyword evidence="1" id="KW-0472">Membrane</keyword>
<name>A0A1B9F2W2_9BACT</name>
<dbReference type="AlphaFoldDB" id="A0A1B9F2W2"/>
<accession>A0A1B9F2W2</accession>
<keyword evidence="1" id="KW-1133">Transmembrane helix</keyword>
<evidence type="ECO:0000256" key="1">
    <source>
        <dbReference type="SAM" id="Phobius"/>
    </source>
</evidence>
<evidence type="ECO:0000313" key="2">
    <source>
        <dbReference type="EMBL" id="OCC14262.1"/>
    </source>
</evidence>
<dbReference type="STRING" id="1156395.DBT_2334"/>
<dbReference type="EMBL" id="MAGO01000015">
    <property type="protein sequence ID" value="OCC14262.1"/>
    <property type="molecule type" value="Genomic_DNA"/>
</dbReference>
<comment type="caution">
    <text evidence="2">The sequence shown here is derived from an EMBL/GenBank/DDBJ whole genome shotgun (WGS) entry which is preliminary data.</text>
</comment>
<dbReference type="Proteomes" id="UP000093080">
    <property type="component" value="Unassembled WGS sequence"/>
</dbReference>